<dbReference type="EMBL" id="JH930472">
    <property type="protein sequence ID" value="EKM55341.1"/>
    <property type="molecule type" value="Genomic_DNA"/>
</dbReference>
<reference evidence="3 4" key="1">
    <citation type="journal article" date="2012" name="BMC Genomics">
        <title>Comparative genomics of the white-rot fungi, Phanerochaete carnosa and P. chrysosporium, to elucidate the genetic basis of the distinct wood types they colonize.</title>
        <authorList>
            <person name="Suzuki H."/>
            <person name="MacDonald J."/>
            <person name="Syed K."/>
            <person name="Salamov A."/>
            <person name="Hori C."/>
            <person name="Aerts A."/>
            <person name="Henrissat B."/>
            <person name="Wiebenga A."/>
            <person name="vanKuyk P.A."/>
            <person name="Barry K."/>
            <person name="Lindquist E."/>
            <person name="LaButti K."/>
            <person name="Lapidus A."/>
            <person name="Lucas S."/>
            <person name="Coutinho P."/>
            <person name="Gong Y."/>
            <person name="Samejima M."/>
            <person name="Mahadevan R."/>
            <person name="Abou-Zaid M."/>
            <person name="de Vries R.P."/>
            <person name="Igarashi K."/>
            <person name="Yadav J.S."/>
            <person name="Grigoriev I.V."/>
            <person name="Master E.R."/>
        </authorList>
    </citation>
    <scope>NUCLEOTIDE SEQUENCE [LARGE SCALE GENOMIC DNA]</scope>
    <source>
        <strain evidence="3 4">HHB-10118-sp</strain>
    </source>
</reference>
<feature type="compositionally biased region" description="Low complexity" evidence="1">
    <location>
        <begin position="310"/>
        <end position="323"/>
    </location>
</feature>
<evidence type="ECO:0000256" key="1">
    <source>
        <dbReference type="SAM" id="MobiDB-lite"/>
    </source>
</evidence>
<dbReference type="Pfam" id="PF10607">
    <property type="entry name" value="CTLH"/>
    <property type="match status" value="1"/>
</dbReference>
<evidence type="ECO:0000259" key="2">
    <source>
        <dbReference type="SMART" id="SM00757"/>
    </source>
</evidence>
<dbReference type="RefSeq" id="XP_007395667.1">
    <property type="nucleotide sequence ID" value="XM_007395605.1"/>
</dbReference>
<dbReference type="SMART" id="SM00757">
    <property type="entry name" value="CRA"/>
    <property type="match status" value="1"/>
</dbReference>
<dbReference type="GeneID" id="18916422"/>
<dbReference type="InterPro" id="IPR050618">
    <property type="entry name" value="Ubq-SigPath_Reg"/>
</dbReference>
<sequence>MKRWTPPSKDKPTVQSKRFFSPTPDDLRSLVFDYLCHGAYTSTARAFVHDSAVKHVDSDGDELMSVGEASHRDALVDTMEDKLTQAELRRDIRIHILSGRVDDAIRLLNTHFPSVLDPGSLAVSSSTDAASFPYIPSKSVDPLHLLLNIRILDFTESSRTVPLPYHHPGAKVPLSPPPIPAPAERGPDEEFSEQQLLQLHKAQRLYSEASSLPKASDRALYLKELSQVTALLAYTVPENSIMAPFLAQDRREAVADQIESAILHRTNQRAVSCIELGARHATTTWSILHGQEISLPPSSKWPPGVKLPLSSNNSVGKSESSAEAGKKSQERQGPERAPLFDLLEFLDTKS</sequence>
<dbReference type="PANTHER" id="PTHR12864">
    <property type="entry name" value="RAN BINDING PROTEIN 9-RELATED"/>
    <property type="match status" value="1"/>
</dbReference>
<dbReference type="InterPro" id="IPR024964">
    <property type="entry name" value="CTLH/CRA"/>
</dbReference>
<evidence type="ECO:0000313" key="3">
    <source>
        <dbReference type="EMBL" id="EKM55341.1"/>
    </source>
</evidence>
<gene>
    <name evidence="3" type="ORF">PHACADRAFT_255900</name>
</gene>
<dbReference type="InParanoid" id="K5UYX7"/>
<organism evidence="3 4">
    <name type="scientific">Phanerochaete carnosa (strain HHB-10118-sp)</name>
    <name type="common">White-rot fungus</name>
    <name type="synonym">Peniophora carnosa</name>
    <dbReference type="NCBI Taxonomy" id="650164"/>
    <lineage>
        <taxon>Eukaryota</taxon>
        <taxon>Fungi</taxon>
        <taxon>Dikarya</taxon>
        <taxon>Basidiomycota</taxon>
        <taxon>Agaricomycotina</taxon>
        <taxon>Agaricomycetes</taxon>
        <taxon>Polyporales</taxon>
        <taxon>Phanerochaetaceae</taxon>
        <taxon>Phanerochaete</taxon>
    </lineage>
</organism>
<dbReference type="KEGG" id="pco:PHACADRAFT_255900"/>
<dbReference type="AlphaFoldDB" id="K5UYX7"/>
<dbReference type="HOGENOM" id="CLU_055335_0_0_1"/>
<protein>
    <recommendedName>
        <fullName evidence="2">CRA domain-containing protein</fullName>
    </recommendedName>
</protein>
<feature type="compositionally biased region" description="Basic and acidic residues" evidence="1">
    <location>
        <begin position="324"/>
        <end position="334"/>
    </location>
</feature>
<dbReference type="OrthoDB" id="8048523at2759"/>
<feature type="region of interest" description="Disordered" evidence="1">
    <location>
        <begin position="167"/>
        <end position="192"/>
    </location>
</feature>
<proteinExistence type="predicted"/>
<evidence type="ECO:0000313" key="4">
    <source>
        <dbReference type="Proteomes" id="UP000008370"/>
    </source>
</evidence>
<name>K5UYX7_PHACS</name>
<keyword evidence="4" id="KW-1185">Reference proteome</keyword>
<dbReference type="InterPro" id="IPR013144">
    <property type="entry name" value="CRA_dom"/>
</dbReference>
<accession>K5UYX7</accession>
<feature type="region of interest" description="Disordered" evidence="1">
    <location>
        <begin position="299"/>
        <end position="339"/>
    </location>
</feature>
<dbReference type="Proteomes" id="UP000008370">
    <property type="component" value="Unassembled WGS sequence"/>
</dbReference>
<feature type="domain" description="CRA" evidence="2">
    <location>
        <begin position="193"/>
        <end position="294"/>
    </location>
</feature>